<evidence type="ECO:0000256" key="1">
    <source>
        <dbReference type="SAM" id="SignalP"/>
    </source>
</evidence>
<dbReference type="RefSeq" id="WP_345533760.1">
    <property type="nucleotide sequence ID" value="NZ_BAABLD010000010.1"/>
</dbReference>
<keyword evidence="1" id="KW-0732">Signal</keyword>
<feature type="chain" id="PRO_5046147474" description="PEP-CTERM sorting domain-containing protein" evidence="1">
    <location>
        <begin position="28"/>
        <end position="207"/>
    </location>
</feature>
<proteinExistence type="predicted"/>
<keyword evidence="3" id="KW-1185">Reference proteome</keyword>
<dbReference type="EMBL" id="BAABLD010000010">
    <property type="protein sequence ID" value="GAA5168453.1"/>
    <property type="molecule type" value="Genomic_DNA"/>
</dbReference>
<feature type="signal peptide" evidence="1">
    <location>
        <begin position="1"/>
        <end position="27"/>
    </location>
</feature>
<protein>
    <recommendedName>
        <fullName evidence="4">PEP-CTERM sorting domain-containing protein</fullName>
    </recommendedName>
</protein>
<dbReference type="Proteomes" id="UP001500547">
    <property type="component" value="Unassembled WGS sequence"/>
</dbReference>
<accession>A0ABP9QWE1</accession>
<organism evidence="2 3">
    <name type="scientific">Viridibacterium curvum</name>
    <dbReference type="NCBI Taxonomy" id="1101404"/>
    <lineage>
        <taxon>Bacteria</taxon>
        <taxon>Pseudomonadati</taxon>
        <taxon>Pseudomonadota</taxon>
        <taxon>Betaproteobacteria</taxon>
        <taxon>Rhodocyclales</taxon>
        <taxon>Rhodocyclaceae</taxon>
        <taxon>Viridibacterium</taxon>
    </lineage>
</organism>
<reference evidence="3" key="1">
    <citation type="journal article" date="2019" name="Int. J. Syst. Evol. Microbiol.">
        <title>The Global Catalogue of Microorganisms (GCM) 10K type strain sequencing project: providing services to taxonomists for standard genome sequencing and annotation.</title>
        <authorList>
            <consortium name="The Broad Institute Genomics Platform"/>
            <consortium name="The Broad Institute Genome Sequencing Center for Infectious Disease"/>
            <person name="Wu L."/>
            <person name="Ma J."/>
        </authorList>
    </citation>
    <scope>NUCLEOTIDE SEQUENCE [LARGE SCALE GENOMIC DNA]</scope>
    <source>
        <strain evidence="3">JCM 18715</strain>
    </source>
</reference>
<comment type="caution">
    <text evidence="2">The sequence shown here is derived from an EMBL/GenBank/DDBJ whole genome shotgun (WGS) entry which is preliminary data.</text>
</comment>
<gene>
    <name evidence="2" type="ORF">GCM10025770_28460</name>
</gene>
<sequence>MQFKPRQLAAVLGFALSLGLAASPASASYVVDTGTPTQSGMWMFNANQYFAGEFDLTSSAVLNSIEGFFSTDSGSVAISIHADGGSLPGSILYTANLTTGTGSEAWRGLSGLDWALTAGEYWVSFKPTFTSSYASFGSGVSSPMSQYAQGSGSYVWADEGPHFFDFLNAGVRIDATVAAVPEASTALMYGAGLLVLGGLARRRALRS</sequence>
<evidence type="ECO:0000313" key="3">
    <source>
        <dbReference type="Proteomes" id="UP001500547"/>
    </source>
</evidence>
<evidence type="ECO:0008006" key="4">
    <source>
        <dbReference type="Google" id="ProtNLM"/>
    </source>
</evidence>
<name>A0ABP9QWE1_9RHOO</name>
<evidence type="ECO:0000313" key="2">
    <source>
        <dbReference type="EMBL" id="GAA5168453.1"/>
    </source>
</evidence>